<comment type="similarity">
    <text evidence="2">Belongs to the XK family.</text>
</comment>
<comment type="subcellular location">
    <subcellularLocation>
        <location evidence="1">Membrane</location>
        <topology evidence="1">Multi-pass membrane protein</topology>
    </subcellularLocation>
</comment>
<keyword evidence="4 6" id="KW-1133">Transmembrane helix</keyword>
<dbReference type="PANTHER" id="PTHR19308">
    <property type="entry name" value="PHOSPHATIDYLCHOLINE TRANSFER PROTEIN"/>
    <property type="match status" value="1"/>
</dbReference>
<evidence type="ECO:0000256" key="6">
    <source>
        <dbReference type="SAM" id="Phobius"/>
    </source>
</evidence>
<evidence type="ECO:0000313" key="7">
    <source>
        <dbReference type="EMBL" id="GMI30555.1"/>
    </source>
</evidence>
<dbReference type="InterPro" id="IPR023393">
    <property type="entry name" value="START-like_dom_sf"/>
</dbReference>
<feature type="transmembrane region" description="Helical" evidence="6">
    <location>
        <begin position="874"/>
        <end position="894"/>
    </location>
</feature>
<feature type="transmembrane region" description="Helical" evidence="6">
    <location>
        <begin position="769"/>
        <end position="789"/>
    </location>
</feature>
<evidence type="ECO:0000256" key="4">
    <source>
        <dbReference type="ARBA" id="ARBA00022989"/>
    </source>
</evidence>
<dbReference type="Gene3D" id="3.30.530.20">
    <property type="match status" value="2"/>
</dbReference>
<dbReference type="InterPro" id="IPR051213">
    <property type="entry name" value="START_lipid_transfer"/>
</dbReference>
<name>A0ABQ6MQX5_9STRA</name>
<gene>
    <name evidence="7" type="ORF">TeGR_g7298</name>
</gene>
<accession>A0ABQ6MQX5</accession>
<feature type="transmembrane region" description="Helical" evidence="6">
    <location>
        <begin position="917"/>
        <end position="937"/>
    </location>
</feature>
<sequence>MNFGIKSALGFAEDIRDTFERNGKAVDSELRAAFPLPPRVSELSPAQEQVVKSCQRLEAVSADVIWSPLKSPSALVSMWSKPPESVEKGERKISLGKAECDVDVAAKDAQAWWFAYCSRDRKRINEEEGHPARLNVREVANENVVATVKNMPRPFRRREFVAIQVCASDDNSEDLLFAGESVDESVDYGTNFKVARGTVRFFARLQTVTPNTCRLTAFQIFDAGGWIPAWVLNRKVVEALSGVVEIRQAFDRSDEVDKIGRGELAAIMKANNEVYTNVESAVVNRVRDQLDTIPDSSFEKLESPDHIVHMEVFHKGGKHGTPRASTVLDEDICACAAWIFPAMARHYVKAFYADGGMERVVQVHNDHGYIGQLLMDFNIPTFNPREFVTRCIWRWESEHVLLVATESCLADQFPIRPGIVRGTVVTLHKFKRLDPLGEIPQTRITLTQQPDMGGLIPSKAVRGAAVGQMMVVSKMRKRFDQSPAIDAASSLRVVAMIQCHDDPYTEAEEEILRVGMARLKLFTNGAAKVKKAKTPTHTVKNETAFKEGDPLGWGRSETLVPVAVMNRTLMRNLTLTSRIHEHFMALRGLDEWDAEDGEAVGDVLVTKMDAEKHHEKVETRVEARVRATMEKQKGLKELGEKHEWIEVLLAKVVANKLWPAGESKGKLCNMSAKEAKVIGGALASCIAANLTAPAAVDEWILRYPAMGELDREYVWFRPMMDTIAQRLLESVSWGLKMRLYTGAGLSTMDLISDLYMIYTYATTGQQGTALSLAIMVGLCMLYQLLSVFTNTRKAPKRVMLREMLVVLSGIAPGIHAMRVANGAEMSKHAAIKPEMELVITRCAETAFESIPGCCLQLYAAMTILQEDGTWSKRALASIVASAFAAGFSVATISFDFDVSPQRRRDEPDFYGYIPDGASSRTLLFVCMIVNSALLLLARSGSTALLAMVSWRYVAAYYAGDHIIYLAQKAARGDWWHWAPVEGAVGIVLSPIIRITTKAINDFTGVVQFRAAGELGGCYWSLSMVSAVLFPFASIPIYFKNTDAPAFTEEFAWAVA</sequence>
<protein>
    <submittedName>
        <fullName evidence="7">Uncharacterized protein</fullName>
    </submittedName>
</protein>
<evidence type="ECO:0000256" key="3">
    <source>
        <dbReference type="ARBA" id="ARBA00022692"/>
    </source>
</evidence>
<dbReference type="InterPro" id="IPR018629">
    <property type="entry name" value="XK-rel"/>
</dbReference>
<feature type="non-terminal residue" evidence="7">
    <location>
        <position position="1055"/>
    </location>
</feature>
<evidence type="ECO:0000256" key="2">
    <source>
        <dbReference type="ARBA" id="ARBA00008789"/>
    </source>
</evidence>
<evidence type="ECO:0000256" key="1">
    <source>
        <dbReference type="ARBA" id="ARBA00004141"/>
    </source>
</evidence>
<evidence type="ECO:0000256" key="5">
    <source>
        <dbReference type="ARBA" id="ARBA00023136"/>
    </source>
</evidence>
<dbReference type="Pfam" id="PF09815">
    <property type="entry name" value="XK-related"/>
    <property type="match status" value="1"/>
</dbReference>
<proteinExistence type="inferred from homology"/>
<keyword evidence="8" id="KW-1185">Reference proteome</keyword>
<keyword evidence="3 6" id="KW-0812">Transmembrane</keyword>
<dbReference type="SUPFAM" id="SSF55961">
    <property type="entry name" value="Bet v1-like"/>
    <property type="match status" value="2"/>
</dbReference>
<organism evidence="7 8">
    <name type="scientific">Tetraparma gracilis</name>
    <dbReference type="NCBI Taxonomy" id="2962635"/>
    <lineage>
        <taxon>Eukaryota</taxon>
        <taxon>Sar</taxon>
        <taxon>Stramenopiles</taxon>
        <taxon>Ochrophyta</taxon>
        <taxon>Bolidophyceae</taxon>
        <taxon>Parmales</taxon>
        <taxon>Triparmaceae</taxon>
        <taxon>Tetraparma</taxon>
    </lineage>
</organism>
<dbReference type="PANTHER" id="PTHR19308:SF14">
    <property type="entry name" value="START DOMAIN-CONTAINING PROTEIN"/>
    <property type="match status" value="1"/>
</dbReference>
<keyword evidence="5 6" id="KW-0472">Membrane</keyword>
<dbReference type="Proteomes" id="UP001165060">
    <property type="component" value="Unassembled WGS sequence"/>
</dbReference>
<feature type="transmembrane region" description="Helical" evidence="6">
    <location>
        <begin position="1017"/>
        <end position="1038"/>
    </location>
</feature>
<reference evidence="7 8" key="1">
    <citation type="journal article" date="2023" name="Commun. Biol.">
        <title>Genome analysis of Parmales, the sister group of diatoms, reveals the evolutionary specialization of diatoms from phago-mixotrophs to photoautotrophs.</title>
        <authorList>
            <person name="Ban H."/>
            <person name="Sato S."/>
            <person name="Yoshikawa S."/>
            <person name="Yamada K."/>
            <person name="Nakamura Y."/>
            <person name="Ichinomiya M."/>
            <person name="Sato N."/>
            <person name="Blanc-Mathieu R."/>
            <person name="Endo H."/>
            <person name="Kuwata A."/>
            <person name="Ogata H."/>
        </authorList>
    </citation>
    <scope>NUCLEOTIDE SEQUENCE [LARGE SCALE GENOMIC DNA]</scope>
</reference>
<evidence type="ECO:0000313" key="8">
    <source>
        <dbReference type="Proteomes" id="UP001165060"/>
    </source>
</evidence>
<comment type="caution">
    <text evidence="7">The sequence shown here is derived from an EMBL/GenBank/DDBJ whole genome shotgun (WGS) entry which is preliminary data.</text>
</comment>
<dbReference type="EMBL" id="BRYB01001662">
    <property type="protein sequence ID" value="GMI30555.1"/>
    <property type="molecule type" value="Genomic_DNA"/>
</dbReference>